<feature type="compositionally biased region" description="Basic and acidic residues" evidence="1">
    <location>
        <begin position="117"/>
        <end position="132"/>
    </location>
</feature>
<organism evidence="3 4">
    <name type="scientific">Pandoravirus japonicus</name>
    <dbReference type="NCBI Taxonomy" id="2823154"/>
    <lineage>
        <taxon>Viruses</taxon>
        <taxon>Pandoravirus</taxon>
    </lineage>
</organism>
<feature type="transmembrane region" description="Helical" evidence="2">
    <location>
        <begin position="71"/>
        <end position="88"/>
    </location>
</feature>
<dbReference type="EMBL" id="LC625835">
    <property type="protein sequence ID" value="BCU03274.1"/>
    <property type="molecule type" value="Genomic_DNA"/>
</dbReference>
<evidence type="ECO:0000256" key="2">
    <source>
        <dbReference type="SAM" id="Phobius"/>
    </source>
</evidence>
<evidence type="ECO:0000256" key="1">
    <source>
        <dbReference type="SAM" id="MobiDB-lite"/>
    </source>
</evidence>
<dbReference type="Proteomes" id="UP001253637">
    <property type="component" value="Segment"/>
</dbReference>
<feature type="transmembrane region" description="Helical" evidence="2">
    <location>
        <begin position="16"/>
        <end position="34"/>
    </location>
</feature>
<keyword evidence="2" id="KW-0812">Transmembrane</keyword>
<reference evidence="3" key="1">
    <citation type="submission" date="2021-04" db="EMBL/GenBank/DDBJ databases">
        <title>Draft Genome Sequence of Pandoravirus japonicus, Isolated from the Sabaishi River of Niigata, Japan.</title>
        <authorList>
            <person name="Hosokawa N."/>
            <person name="Takahashi H."/>
            <person name="Aoki K."/>
            <person name="Takemura M."/>
        </authorList>
    </citation>
    <scope>NUCLEOTIDE SEQUENCE</scope>
</reference>
<name>A0A811BMR1_9VIRU</name>
<evidence type="ECO:0008006" key="5">
    <source>
        <dbReference type="Google" id="ProtNLM"/>
    </source>
</evidence>
<accession>A0A811BMR1</accession>
<keyword evidence="2" id="KW-1133">Transmembrane helix</keyword>
<keyword evidence="2" id="KW-0472">Membrane</keyword>
<proteinExistence type="predicted"/>
<sequence length="166" mass="19788">MPGVYKSATAKWDRRALFFFLRGSHTLFFLLVLFPTRGVVRGVLWRAQIHRRIWQPIFVGGSSFWFINQSSFFQFFLVRFVTFFFLTFRTRNRAKKEREREGLSALDWWHRRSGRPLRDTDDCRSVDKEKPKGAKGTEIVQEKRKTNRRLSLSARGRRAGEDEPNR</sequence>
<evidence type="ECO:0000313" key="3">
    <source>
        <dbReference type="EMBL" id="BCU03274.1"/>
    </source>
</evidence>
<evidence type="ECO:0000313" key="4">
    <source>
        <dbReference type="Proteomes" id="UP001253637"/>
    </source>
</evidence>
<feature type="region of interest" description="Disordered" evidence="1">
    <location>
        <begin position="117"/>
        <end position="166"/>
    </location>
</feature>
<protein>
    <recommendedName>
        <fullName evidence="5">Transmembrane protein</fullName>
    </recommendedName>
</protein>